<dbReference type="PANTHER" id="PTHR37984">
    <property type="entry name" value="PROTEIN CBG26694"/>
    <property type="match status" value="1"/>
</dbReference>
<dbReference type="PANTHER" id="PTHR37984:SF5">
    <property type="entry name" value="PROTEIN NYNRIN-LIKE"/>
    <property type="match status" value="1"/>
</dbReference>
<gene>
    <name evidence="1" type="ORF">MTR67_022636</name>
</gene>
<reference evidence="1" key="1">
    <citation type="submission" date="2023-08" db="EMBL/GenBank/DDBJ databases">
        <title>A de novo genome assembly of Solanum verrucosum Schlechtendal, a Mexican diploid species geographically isolated from the other diploid A-genome species in potato relatives.</title>
        <authorList>
            <person name="Hosaka K."/>
        </authorList>
    </citation>
    <scope>NUCLEOTIDE SEQUENCE</scope>
    <source>
        <tissue evidence="1">Young leaves</tissue>
    </source>
</reference>
<dbReference type="EMBL" id="CP133616">
    <property type="protein sequence ID" value="WMV29251.1"/>
    <property type="molecule type" value="Genomic_DNA"/>
</dbReference>
<feature type="non-terminal residue" evidence="1">
    <location>
        <position position="1"/>
    </location>
</feature>
<dbReference type="InterPro" id="IPR043128">
    <property type="entry name" value="Rev_trsase/Diguanyl_cyclase"/>
</dbReference>
<keyword evidence="2" id="KW-1185">Reference proteome</keyword>
<accession>A0AAF0QTQ9</accession>
<dbReference type="AlphaFoldDB" id="A0AAF0QTQ9"/>
<dbReference type="SUPFAM" id="SSF56672">
    <property type="entry name" value="DNA/RNA polymerases"/>
    <property type="match status" value="1"/>
</dbReference>
<evidence type="ECO:0008006" key="3">
    <source>
        <dbReference type="Google" id="ProtNLM"/>
    </source>
</evidence>
<dbReference type="Gene3D" id="3.30.70.270">
    <property type="match status" value="1"/>
</dbReference>
<dbReference type="Proteomes" id="UP001234989">
    <property type="component" value="Chromosome 5"/>
</dbReference>
<organism evidence="1 2">
    <name type="scientific">Solanum verrucosum</name>
    <dbReference type="NCBI Taxonomy" id="315347"/>
    <lineage>
        <taxon>Eukaryota</taxon>
        <taxon>Viridiplantae</taxon>
        <taxon>Streptophyta</taxon>
        <taxon>Embryophyta</taxon>
        <taxon>Tracheophyta</taxon>
        <taxon>Spermatophyta</taxon>
        <taxon>Magnoliopsida</taxon>
        <taxon>eudicotyledons</taxon>
        <taxon>Gunneridae</taxon>
        <taxon>Pentapetalae</taxon>
        <taxon>asterids</taxon>
        <taxon>lamiids</taxon>
        <taxon>Solanales</taxon>
        <taxon>Solanaceae</taxon>
        <taxon>Solanoideae</taxon>
        <taxon>Solaneae</taxon>
        <taxon>Solanum</taxon>
    </lineage>
</organism>
<dbReference type="InterPro" id="IPR050951">
    <property type="entry name" value="Retrovirus_Pol_polyprotein"/>
</dbReference>
<evidence type="ECO:0000313" key="1">
    <source>
        <dbReference type="EMBL" id="WMV29251.1"/>
    </source>
</evidence>
<evidence type="ECO:0000313" key="2">
    <source>
        <dbReference type="Proteomes" id="UP001234989"/>
    </source>
</evidence>
<name>A0AAF0QTQ9_SOLVR</name>
<protein>
    <recommendedName>
        <fullName evidence="3">Reverse transcriptase</fullName>
    </recommendedName>
</protein>
<dbReference type="InterPro" id="IPR043502">
    <property type="entry name" value="DNA/RNA_pol_sf"/>
</dbReference>
<proteinExistence type="predicted"/>
<sequence>TFVLEIRSLIGLVGYCRYFIKGIYTITTLLTRLTRLDVPLEWSNECEVSFMKFKEFFTLVLILTLFVEGEGFTVCCDRSISGLGCVLM</sequence>